<dbReference type="GO" id="GO:0006012">
    <property type="term" value="P:galactose metabolic process"/>
    <property type="evidence" value="ECO:0007669"/>
    <property type="project" value="UniProtKB-UniPathway"/>
</dbReference>
<dbReference type="EC" id="2.7.1.6" evidence="3"/>
<dbReference type="UniPathway" id="UPA00214"/>
<dbReference type="FunCoup" id="A0A1Y1X3Z1">
    <property type="interactions" value="527"/>
</dbReference>
<evidence type="ECO:0000256" key="2">
    <source>
        <dbReference type="ARBA" id="ARBA00006566"/>
    </source>
</evidence>
<dbReference type="Gene3D" id="1.20.1440.340">
    <property type="match status" value="1"/>
</dbReference>
<dbReference type="Gene3D" id="3.30.230.10">
    <property type="match status" value="1"/>
</dbReference>
<keyword evidence="10" id="KW-0119">Carbohydrate metabolism</keyword>
<dbReference type="Pfam" id="PF00288">
    <property type="entry name" value="GHMP_kinases_N"/>
    <property type="match status" value="1"/>
</dbReference>
<dbReference type="Proteomes" id="UP000193498">
    <property type="component" value="Unassembled WGS sequence"/>
</dbReference>
<keyword evidence="6" id="KW-0547">Nucleotide-binding</keyword>
<dbReference type="PROSITE" id="PS00106">
    <property type="entry name" value="GALACTOKINASE"/>
    <property type="match status" value="1"/>
</dbReference>
<dbReference type="GO" id="GO:0004335">
    <property type="term" value="F:galactokinase activity"/>
    <property type="evidence" value="ECO:0007669"/>
    <property type="project" value="UniProtKB-EC"/>
</dbReference>
<dbReference type="PRINTS" id="PR00959">
    <property type="entry name" value="MEVGALKINASE"/>
</dbReference>
<dbReference type="Pfam" id="PF08544">
    <property type="entry name" value="GHMP_kinases_C"/>
    <property type="match status" value="1"/>
</dbReference>
<evidence type="ECO:0000256" key="3">
    <source>
        <dbReference type="ARBA" id="ARBA00012315"/>
    </source>
</evidence>
<dbReference type="OrthoDB" id="187738at2759"/>
<dbReference type="FunFam" id="1.20.1440.340:FF:000003">
    <property type="entry name" value="GAL1p Galactokinase"/>
    <property type="match status" value="1"/>
</dbReference>
<dbReference type="EMBL" id="MCFE01000736">
    <property type="protein sequence ID" value="ORX80530.1"/>
    <property type="molecule type" value="Genomic_DNA"/>
</dbReference>
<evidence type="ECO:0000256" key="10">
    <source>
        <dbReference type="ARBA" id="ARBA00023277"/>
    </source>
</evidence>
<dbReference type="SUPFAM" id="SSF55060">
    <property type="entry name" value="GHMP Kinase, C-terminal domain"/>
    <property type="match status" value="1"/>
</dbReference>
<name>A0A1Y1X3Z1_9FUNG</name>
<dbReference type="InterPro" id="IPR006204">
    <property type="entry name" value="GHMP_kinase_N_dom"/>
</dbReference>
<dbReference type="STRING" id="1314790.A0A1Y1X3Z1"/>
<feature type="domain" description="GHMP kinase C-terminal" evidence="14">
    <location>
        <begin position="403"/>
        <end position="471"/>
    </location>
</feature>
<gene>
    <name evidence="16" type="ORF">K493DRAFT_97511</name>
</gene>
<organism evidence="16 17">
    <name type="scientific">Basidiobolus meristosporus CBS 931.73</name>
    <dbReference type="NCBI Taxonomy" id="1314790"/>
    <lineage>
        <taxon>Eukaryota</taxon>
        <taxon>Fungi</taxon>
        <taxon>Fungi incertae sedis</taxon>
        <taxon>Zoopagomycota</taxon>
        <taxon>Entomophthoromycotina</taxon>
        <taxon>Basidiobolomycetes</taxon>
        <taxon>Basidiobolales</taxon>
        <taxon>Basidiobolaceae</taxon>
        <taxon>Basidiobolus</taxon>
    </lineage>
</organism>
<feature type="domain" description="Galactokinase N-terminal" evidence="15">
    <location>
        <begin position="34"/>
        <end position="82"/>
    </location>
</feature>
<dbReference type="PROSITE" id="PS00627">
    <property type="entry name" value="GHMP_KINASES_ATP"/>
    <property type="match status" value="1"/>
</dbReference>
<evidence type="ECO:0000256" key="7">
    <source>
        <dbReference type="ARBA" id="ARBA00022777"/>
    </source>
</evidence>
<accession>A0A1Y1X3Z1</accession>
<evidence type="ECO:0000313" key="17">
    <source>
        <dbReference type="Proteomes" id="UP000193498"/>
    </source>
</evidence>
<keyword evidence="8" id="KW-0067">ATP-binding</keyword>
<dbReference type="AlphaFoldDB" id="A0A1Y1X3Z1"/>
<dbReference type="InterPro" id="IPR020568">
    <property type="entry name" value="Ribosomal_Su5_D2-typ_SF"/>
</dbReference>
<feature type="domain" description="GHMP kinase N-terminal" evidence="13">
    <location>
        <begin position="124"/>
        <end position="212"/>
    </location>
</feature>
<keyword evidence="17" id="KW-1185">Reference proteome</keyword>
<keyword evidence="5" id="KW-0808">Transferase</keyword>
<dbReference type="InParanoid" id="A0A1Y1X3Z1"/>
<comment type="similarity">
    <text evidence="2">Belongs to the GHMP kinase family. GalK subfamily.</text>
</comment>
<evidence type="ECO:0000256" key="11">
    <source>
        <dbReference type="ARBA" id="ARBA00029590"/>
    </source>
</evidence>
<dbReference type="PANTHER" id="PTHR10457:SF7">
    <property type="entry name" value="GALACTOKINASE-RELATED"/>
    <property type="match status" value="1"/>
</dbReference>
<dbReference type="GO" id="GO:0005524">
    <property type="term" value="F:ATP binding"/>
    <property type="evidence" value="ECO:0007669"/>
    <property type="project" value="UniProtKB-KW"/>
</dbReference>
<protein>
    <recommendedName>
        <fullName evidence="4">Galactokinase</fullName>
        <ecNumber evidence="3">2.7.1.6</ecNumber>
    </recommendedName>
    <alternativeName>
        <fullName evidence="11">Galactose kinase</fullName>
    </alternativeName>
</protein>
<comment type="pathway">
    <text evidence="1">Carbohydrate metabolism; galactose metabolism.</text>
</comment>
<evidence type="ECO:0000259" key="13">
    <source>
        <dbReference type="Pfam" id="PF00288"/>
    </source>
</evidence>
<dbReference type="InterPro" id="IPR006203">
    <property type="entry name" value="GHMP_knse_ATP-bd_CS"/>
</dbReference>
<dbReference type="PRINTS" id="PR00473">
    <property type="entry name" value="GALCTOKINASE"/>
</dbReference>
<evidence type="ECO:0000256" key="9">
    <source>
        <dbReference type="ARBA" id="ARBA00023144"/>
    </source>
</evidence>
<reference evidence="16 17" key="1">
    <citation type="submission" date="2016-07" db="EMBL/GenBank/DDBJ databases">
        <title>Pervasive Adenine N6-methylation of Active Genes in Fungi.</title>
        <authorList>
            <consortium name="DOE Joint Genome Institute"/>
            <person name="Mondo S.J."/>
            <person name="Dannebaum R.O."/>
            <person name="Kuo R.C."/>
            <person name="Labutti K."/>
            <person name="Haridas S."/>
            <person name="Kuo A."/>
            <person name="Salamov A."/>
            <person name="Ahrendt S.R."/>
            <person name="Lipzen A."/>
            <person name="Sullivan W."/>
            <person name="Andreopoulos W.B."/>
            <person name="Clum A."/>
            <person name="Lindquist E."/>
            <person name="Daum C."/>
            <person name="Ramamoorthy G.K."/>
            <person name="Gryganskyi A."/>
            <person name="Culley D."/>
            <person name="Magnuson J.K."/>
            <person name="James T.Y."/>
            <person name="O'Malley M.A."/>
            <person name="Stajich J.E."/>
            <person name="Spatafora J.W."/>
            <person name="Visel A."/>
            <person name="Grigoriev I.V."/>
        </authorList>
    </citation>
    <scope>NUCLEOTIDE SEQUENCE [LARGE SCALE GENOMIC DNA]</scope>
    <source>
        <strain evidence="16 17">CBS 931.73</strain>
    </source>
</reference>
<dbReference type="InterPro" id="IPR014721">
    <property type="entry name" value="Ribsml_uS5_D2-typ_fold_subgr"/>
</dbReference>
<evidence type="ECO:0000256" key="8">
    <source>
        <dbReference type="ARBA" id="ARBA00022840"/>
    </source>
</evidence>
<dbReference type="InterPro" id="IPR006206">
    <property type="entry name" value="Mevalonate/galactokinase"/>
</dbReference>
<dbReference type="InterPro" id="IPR019741">
    <property type="entry name" value="Galactokinase_CS"/>
</dbReference>
<sequence length="512" mass="57271">MQQENFVPTTNSVMDIYAESKIPGQIKRYRDLFQEFKTIYGFDPEFVARSPGRVNIIGEHIDYAGFPVLPMAVDRDCLIAVATTKLDSKVRLANVNPKFTRAEFSFVDKERIVDIDDTVHEWTNYFKAGYKGMLESLKLDAPVGMFCLMDGSVPSGAGMSSSSALVCTSSIATMIANKKCLSKNDIVQIAIASERYVGTNGGGMDQTASIMSHADAATFIEFHPKFITTPVHFPATLPAISFVVANTMVVADKVVSAPVCYNLRVVETKVAAMILANKLGLLSERPQTLKEVMDLFFAGSEEPKYATVTERWIFRLGRMLELVEQFITQHDGYSLAEMAEAAGLSEDEIHARFMSKYPVRADVFHIYARAIHVYSEALRVVQFRDVCERNQDTVEDSQVVLHQLGRLMNESQVSCRDNYHCSCKELDDLTLICRKAGAYGSRLTGAGWGGCTVSMVPEDQEQEFIQRVKDEYFRPRFPDYTEEQLSNVIFSSRPSSGAFIYRKRTAINPYGG</sequence>
<keyword evidence="9" id="KW-0299">Galactose metabolism</keyword>
<evidence type="ECO:0000256" key="5">
    <source>
        <dbReference type="ARBA" id="ARBA00022679"/>
    </source>
</evidence>
<dbReference type="PANTHER" id="PTHR10457">
    <property type="entry name" value="MEVALONATE KINASE/GALACTOKINASE"/>
    <property type="match status" value="1"/>
</dbReference>
<evidence type="ECO:0000256" key="1">
    <source>
        <dbReference type="ARBA" id="ARBA00004947"/>
    </source>
</evidence>
<proteinExistence type="inferred from homology"/>
<dbReference type="GO" id="GO:0005829">
    <property type="term" value="C:cytosol"/>
    <property type="evidence" value="ECO:0007669"/>
    <property type="project" value="TreeGrafter"/>
</dbReference>
<dbReference type="InterPro" id="IPR019539">
    <property type="entry name" value="GalKase_N"/>
</dbReference>
<evidence type="ECO:0000313" key="16">
    <source>
        <dbReference type="EMBL" id="ORX80530.1"/>
    </source>
</evidence>
<evidence type="ECO:0000256" key="4">
    <source>
        <dbReference type="ARBA" id="ARBA00019487"/>
    </source>
</evidence>
<evidence type="ECO:0000259" key="14">
    <source>
        <dbReference type="Pfam" id="PF08544"/>
    </source>
</evidence>
<dbReference type="NCBIfam" id="TIGR00131">
    <property type="entry name" value="gal_kin"/>
    <property type="match status" value="1"/>
</dbReference>
<dbReference type="InterPro" id="IPR000705">
    <property type="entry name" value="Galactokinase"/>
</dbReference>
<evidence type="ECO:0000259" key="15">
    <source>
        <dbReference type="Pfam" id="PF10509"/>
    </source>
</evidence>
<evidence type="ECO:0000256" key="12">
    <source>
        <dbReference type="ARBA" id="ARBA00049538"/>
    </source>
</evidence>
<dbReference type="InterPro" id="IPR036554">
    <property type="entry name" value="GHMP_kinase_C_sf"/>
</dbReference>
<dbReference type="PIRSF" id="PIRSF000530">
    <property type="entry name" value="Galactokinase"/>
    <property type="match status" value="1"/>
</dbReference>
<keyword evidence="7 16" id="KW-0418">Kinase</keyword>
<dbReference type="Pfam" id="PF10509">
    <property type="entry name" value="GalKase_gal_bdg"/>
    <property type="match status" value="1"/>
</dbReference>
<comment type="caution">
    <text evidence="16">The sequence shown here is derived from an EMBL/GenBank/DDBJ whole genome shotgun (WGS) entry which is preliminary data.</text>
</comment>
<dbReference type="SUPFAM" id="SSF54211">
    <property type="entry name" value="Ribosomal protein S5 domain 2-like"/>
    <property type="match status" value="1"/>
</dbReference>
<comment type="catalytic activity">
    <reaction evidence="12">
        <text>alpha-D-galactose + ATP = alpha-D-galactose 1-phosphate + ADP + H(+)</text>
        <dbReference type="Rhea" id="RHEA:13553"/>
        <dbReference type="ChEBI" id="CHEBI:15378"/>
        <dbReference type="ChEBI" id="CHEBI:28061"/>
        <dbReference type="ChEBI" id="CHEBI:30616"/>
        <dbReference type="ChEBI" id="CHEBI:58336"/>
        <dbReference type="ChEBI" id="CHEBI:456216"/>
        <dbReference type="EC" id="2.7.1.6"/>
    </reaction>
    <physiologicalReaction direction="left-to-right" evidence="12">
        <dbReference type="Rhea" id="RHEA:13554"/>
    </physiologicalReaction>
</comment>
<evidence type="ECO:0000256" key="6">
    <source>
        <dbReference type="ARBA" id="ARBA00022741"/>
    </source>
</evidence>
<dbReference type="Gene3D" id="3.30.70.3170">
    <property type="match status" value="1"/>
</dbReference>
<dbReference type="InterPro" id="IPR013750">
    <property type="entry name" value="GHMP_kinase_C_dom"/>
</dbReference>